<dbReference type="NCBIfam" id="NF041553">
    <property type="entry name" value="CBO2463_dom"/>
    <property type="match status" value="2"/>
</dbReference>
<gene>
    <name evidence="1" type="ORF">SAMN05216454_1277</name>
</gene>
<protein>
    <submittedName>
        <fullName evidence="1">Uncharacterized protein</fullName>
    </submittedName>
</protein>
<name>A0A1H8KBV3_9FIRM</name>
<sequence length="139" mass="15527">MIDYQINPVLMGGTIKSISSDGTVKINLRGRLGVLKVPSDIVINKEELEAGKKLQFFFSYLRVIDKDIEFDDLDLNVDYGLNPTILGGKFLEVNDTAVEVGVMNGKGTVAVPRRWVFTENDLEENNSCEFYLSCMQVVS</sequence>
<keyword evidence="2" id="KW-1185">Reference proteome</keyword>
<dbReference type="EMBL" id="FODF01000027">
    <property type="protein sequence ID" value="SEN90227.1"/>
    <property type="molecule type" value="Genomic_DNA"/>
</dbReference>
<dbReference type="OrthoDB" id="3233899at2"/>
<organism evidence="1 2">
    <name type="scientific">Peptostreptococcus russellii</name>
    <dbReference type="NCBI Taxonomy" id="215200"/>
    <lineage>
        <taxon>Bacteria</taxon>
        <taxon>Bacillati</taxon>
        <taxon>Bacillota</taxon>
        <taxon>Clostridia</taxon>
        <taxon>Peptostreptococcales</taxon>
        <taxon>Peptostreptococcaceae</taxon>
        <taxon>Peptostreptococcus</taxon>
    </lineage>
</organism>
<dbReference type="AlphaFoldDB" id="A0A1H8KBV3"/>
<dbReference type="RefSeq" id="WP_091976125.1">
    <property type="nucleotide sequence ID" value="NZ_CAUWDX010000060.1"/>
</dbReference>
<evidence type="ECO:0000313" key="2">
    <source>
        <dbReference type="Proteomes" id="UP000199512"/>
    </source>
</evidence>
<dbReference type="STRING" id="215200.SAMN05216454_1277"/>
<evidence type="ECO:0000313" key="1">
    <source>
        <dbReference type="EMBL" id="SEN90227.1"/>
    </source>
</evidence>
<proteinExistence type="predicted"/>
<reference evidence="1 2" key="1">
    <citation type="submission" date="2016-10" db="EMBL/GenBank/DDBJ databases">
        <authorList>
            <person name="de Groot N.N."/>
        </authorList>
    </citation>
    <scope>NUCLEOTIDE SEQUENCE [LARGE SCALE GENOMIC DNA]</scope>
    <source>
        <strain evidence="1 2">Calf135</strain>
    </source>
</reference>
<dbReference type="InterPro" id="IPR048108">
    <property type="entry name" value="CBO2463_dom"/>
</dbReference>
<dbReference type="Proteomes" id="UP000199512">
    <property type="component" value="Unassembled WGS sequence"/>
</dbReference>
<accession>A0A1H8KBV3</accession>